<evidence type="ECO:0000256" key="2">
    <source>
        <dbReference type="ARBA" id="ARBA00022448"/>
    </source>
</evidence>
<dbReference type="Pfam" id="PF00005">
    <property type="entry name" value="ABC_tran"/>
    <property type="match status" value="1"/>
</dbReference>
<organism evidence="6">
    <name type="scientific">Pseudothermotoga hypogea</name>
    <dbReference type="NCBI Taxonomy" id="57487"/>
    <lineage>
        <taxon>Bacteria</taxon>
        <taxon>Thermotogati</taxon>
        <taxon>Thermotogota</taxon>
        <taxon>Thermotogae</taxon>
        <taxon>Thermotogales</taxon>
        <taxon>Thermotogaceae</taxon>
        <taxon>Pseudothermotoga</taxon>
    </lineage>
</organism>
<dbReference type="InterPro" id="IPR017871">
    <property type="entry name" value="ABC_transporter-like_CS"/>
</dbReference>
<name>A0A832I7V7_9THEM</name>
<dbReference type="InterPro" id="IPR017911">
    <property type="entry name" value="MacB-like_ATP-bd"/>
</dbReference>
<dbReference type="GO" id="GO:0022857">
    <property type="term" value="F:transmembrane transporter activity"/>
    <property type="evidence" value="ECO:0007669"/>
    <property type="project" value="UniProtKB-ARBA"/>
</dbReference>
<evidence type="ECO:0000259" key="5">
    <source>
        <dbReference type="PROSITE" id="PS50893"/>
    </source>
</evidence>
<dbReference type="PROSITE" id="PS50893">
    <property type="entry name" value="ABC_TRANSPORTER_2"/>
    <property type="match status" value="1"/>
</dbReference>
<dbReference type="Gene3D" id="3.40.50.300">
    <property type="entry name" value="P-loop containing nucleotide triphosphate hydrolases"/>
    <property type="match status" value="1"/>
</dbReference>
<evidence type="ECO:0000256" key="3">
    <source>
        <dbReference type="ARBA" id="ARBA00022741"/>
    </source>
</evidence>
<dbReference type="GO" id="GO:0005524">
    <property type="term" value="F:ATP binding"/>
    <property type="evidence" value="ECO:0007669"/>
    <property type="project" value="UniProtKB-KW"/>
</dbReference>
<evidence type="ECO:0000256" key="4">
    <source>
        <dbReference type="ARBA" id="ARBA00022840"/>
    </source>
</evidence>
<gene>
    <name evidence="6" type="ORF">ENW55_04210</name>
</gene>
<comment type="similarity">
    <text evidence="1">Belongs to the ABC transporter superfamily.</text>
</comment>
<dbReference type="GO" id="GO:0016887">
    <property type="term" value="F:ATP hydrolysis activity"/>
    <property type="evidence" value="ECO:0007669"/>
    <property type="project" value="InterPro"/>
</dbReference>
<dbReference type="PANTHER" id="PTHR42798">
    <property type="entry name" value="LIPOPROTEIN-RELEASING SYSTEM ATP-BINDING PROTEIN LOLD"/>
    <property type="match status" value="1"/>
</dbReference>
<dbReference type="SMART" id="SM00382">
    <property type="entry name" value="AAA"/>
    <property type="match status" value="1"/>
</dbReference>
<dbReference type="PROSITE" id="PS00211">
    <property type="entry name" value="ABC_TRANSPORTER_1"/>
    <property type="match status" value="1"/>
</dbReference>
<keyword evidence="2" id="KW-0813">Transport</keyword>
<sequence length="240" mass="26546">MFSSDREVDRVAEIIRVENVKKIYRMGDNEVKALDGVSLVVEEGEFLIVMGPSGSGKTTLLHLMGCLDKPTEGEIYIAATAVSKLNDSQLAKIRNKMIGFVFQQFNLLPRLTALENVELPMIYAGVPKAVRRKKAKELLELVGLGDRLHHRPTQLSGGQMQRVAIARALANDPMVLLADEPTGNLDSKSGEEILKIFSELNERGQTIVIVTHDPEVAKHGDRIVRMRDGKIVSEEVNVHA</sequence>
<evidence type="ECO:0000256" key="1">
    <source>
        <dbReference type="ARBA" id="ARBA00005417"/>
    </source>
</evidence>
<dbReference type="FunFam" id="3.40.50.300:FF:000032">
    <property type="entry name" value="Export ABC transporter ATP-binding protein"/>
    <property type="match status" value="1"/>
</dbReference>
<reference evidence="6" key="1">
    <citation type="journal article" date="2020" name="mSystems">
        <title>Genome- and Community-Level Interaction Insights into Carbon Utilization and Element Cycling Functions of Hydrothermarchaeota in Hydrothermal Sediment.</title>
        <authorList>
            <person name="Zhou Z."/>
            <person name="Liu Y."/>
            <person name="Xu W."/>
            <person name="Pan J."/>
            <person name="Luo Z.H."/>
            <person name="Li M."/>
        </authorList>
    </citation>
    <scope>NUCLEOTIDE SEQUENCE [LARGE SCALE GENOMIC DNA]</scope>
    <source>
        <strain evidence="6">SpSt-86</strain>
    </source>
</reference>
<dbReference type="CDD" id="cd03255">
    <property type="entry name" value="ABC_MJ0796_LolCDE_FtsE"/>
    <property type="match status" value="1"/>
</dbReference>
<dbReference type="InterPro" id="IPR003439">
    <property type="entry name" value="ABC_transporter-like_ATP-bd"/>
</dbReference>
<proteinExistence type="inferred from homology"/>
<feature type="domain" description="ABC transporter" evidence="5">
    <location>
        <begin position="15"/>
        <end position="240"/>
    </location>
</feature>
<dbReference type="EMBL" id="DTKQ01000033">
    <property type="protein sequence ID" value="HGZ79170.1"/>
    <property type="molecule type" value="Genomic_DNA"/>
</dbReference>
<dbReference type="InterPro" id="IPR003593">
    <property type="entry name" value="AAA+_ATPase"/>
</dbReference>
<keyword evidence="4 6" id="KW-0067">ATP-binding</keyword>
<dbReference type="SUPFAM" id="SSF52540">
    <property type="entry name" value="P-loop containing nucleoside triphosphate hydrolases"/>
    <property type="match status" value="1"/>
</dbReference>
<dbReference type="AlphaFoldDB" id="A0A832I7V7"/>
<dbReference type="InterPro" id="IPR027417">
    <property type="entry name" value="P-loop_NTPase"/>
</dbReference>
<dbReference type="GO" id="GO:0098796">
    <property type="term" value="C:membrane protein complex"/>
    <property type="evidence" value="ECO:0007669"/>
    <property type="project" value="UniProtKB-ARBA"/>
</dbReference>
<accession>A0A832I7V7</accession>
<evidence type="ECO:0000313" key="6">
    <source>
        <dbReference type="EMBL" id="HGZ79170.1"/>
    </source>
</evidence>
<dbReference type="PANTHER" id="PTHR42798:SF6">
    <property type="entry name" value="CELL DIVISION ATP-BINDING PROTEIN FTSE"/>
    <property type="match status" value="1"/>
</dbReference>
<protein>
    <submittedName>
        <fullName evidence="6">ABC transporter ATP-binding protein</fullName>
    </submittedName>
</protein>
<keyword evidence="3" id="KW-0547">Nucleotide-binding</keyword>
<comment type="caution">
    <text evidence="6">The sequence shown here is derived from an EMBL/GenBank/DDBJ whole genome shotgun (WGS) entry which is preliminary data.</text>
</comment>